<feature type="region of interest" description="Disordered" evidence="2">
    <location>
        <begin position="63"/>
        <end position="93"/>
    </location>
</feature>
<feature type="region of interest" description="Disordered" evidence="2">
    <location>
        <begin position="256"/>
        <end position="283"/>
    </location>
</feature>
<dbReference type="Proteomes" id="UP001642540">
    <property type="component" value="Unassembled WGS sequence"/>
</dbReference>
<evidence type="ECO:0000259" key="3">
    <source>
        <dbReference type="PROSITE" id="PS50157"/>
    </source>
</evidence>
<accession>A0ABP1PUP5</accession>
<comment type="caution">
    <text evidence="4">The sequence shown here is derived from an EMBL/GenBank/DDBJ whole genome shotgun (WGS) entry which is preliminary data.</text>
</comment>
<dbReference type="EMBL" id="CAXLJM020000013">
    <property type="protein sequence ID" value="CAL8078164.1"/>
    <property type="molecule type" value="Genomic_DNA"/>
</dbReference>
<sequence>MLVTHPMFISFNFLKAYNDARLGTEWGNEDISDSVDDNDNGSILRISNIPTIACDAEMDRGQNTDVTIRGPKQKIGAKSSDQNDQVGSGKSDDKDEIFELAGTHREKQIEIFPMVGNGANATHDSLQCGEPNPNLITATTNIVPKGQFVGEPHTSDDRPVQRPKSRLKQHKFFHTNDAERQAAVNTGLKLKEMSTSKCLANTKYGMPAAKSSKKKAEASQAQPCALSPLVGEGTKRVFKCYDCRKLFPNELALAKHAKRHAKRGSYAKKRSAEKSGVKREDST</sequence>
<feature type="compositionally biased region" description="Basic and acidic residues" evidence="2">
    <location>
        <begin position="270"/>
        <end position="283"/>
    </location>
</feature>
<dbReference type="InterPro" id="IPR013087">
    <property type="entry name" value="Znf_C2H2_type"/>
</dbReference>
<keyword evidence="1" id="KW-0862">Zinc</keyword>
<protein>
    <recommendedName>
        <fullName evidence="3">C2H2-type domain-containing protein</fullName>
    </recommendedName>
</protein>
<dbReference type="PROSITE" id="PS00028">
    <property type="entry name" value="ZINC_FINGER_C2H2_1"/>
    <property type="match status" value="1"/>
</dbReference>
<proteinExistence type="predicted"/>
<name>A0ABP1PUP5_9HEXA</name>
<reference evidence="4 5" key="1">
    <citation type="submission" date="2024-08" db="EMBL/GenBank/DDBJ databases">
        <authorList>
            <person name="Cucini C."/>
            <person name="Frati F."/>
        </authorList>
    </citation>
    <scope>NUCLEOTIDE SEQUENCE [LARGE SCALE GENOMIC DNA]</scope>
</reference>
<keyword evidence="1" id="KW-0863">Zinc-finger</keyword>
<feature type="domain" description="C2H2-type" evidence="3">
    <location>
        <begin position="238"/>
        <end position="265"/>
    </location>
</feature>
<feature type="compositionally biased region" description="Polar residues" evidence="2">
    <location>
        <begin position="79"/>
        <end position="88"/>
    </location>
</feature>
<organism evidence="4 5">
    <name type="scientific">Orchesella dallaii</name>
    <dbReference type="NCBI Taxonomy" id="48710"/>
    <lineage>
        <taxon>Eukaryota</taxon>
        <taxon>Metazoa</taxon>
        <taxon>Ecdysozoa</taxon>
        <taxon>Arthropoda</taxon>
        <taxon>Hexapoda</taxon>
        <taxon>Collembola</taxon>
        <taxon>Entomobryomorpha</taxon>
        <taxon>Entomobryoidea</taxon>
        <taxon>Orchesellidae</taxon>
        <taxon>Orchesellinae</taxon>
        <taxon>Orchesella</taxon>
    </lineage>
</organism>
<evidence type="ECO:0000313" key="4">
    <source>
        <dbReference type="EMBL" id="CAL8078164.1"/>
    </source>
</evidence>
<feature type="compositionally biased region" description="Basic residues" evidence="2">
    <location>
        <begin position="256"/>
        <end position="269"/>
    </location>
</feature>
<evidence type="ECO:0000256" key="1">
    <source>
        <dbReference type="PROSITE-ProRule" id="PRU00042"/>
    </source>
</evidence>
<keyword evidence="5" id="KW-1185">Reference proteome</keyword>
<evidence type="ECO:0000256" key="2">
    <source>
        <dbReference type="SAM" id="MobiDB-lite"/>
    </source>
</evidence>
<keyword evidence="1" id="KW-0479">Metal-binding</keyword>
<dbReference type="PROSITE" id="PS50157">
    <property type="entry name" value="ZINC_FINGER_C2H2_2"/>
    <property type="match status" value="1"/>
</dbReference>
<evidence type="ECO:0000313" key="5">
    <source>
        <dbReference type="Proteomes" id="UP001642540"/>
    </source>
</evidence>
<gene>
    <name evidence="4" type="ORF">ODALV1_LOCUS4017</name>
</gene>